<dbReference type="AlphaFoldDB" id="A0A0B7NIJ8"/>
<dbReference type="STRING" id="35722.A0A0B7NIJ8"/>
<dbReference type="InterPro" id="IPR050317">
    <property type="entry name" value="Plant_Fungal_Acyltransferase"/>
</dbReference>
<evidence type="ECO:0000313" key="2">
    <source>
        <dbReference type="EMBL" id="CEP17242.1"/>
    </source>
</evidence>
<evidence type="ECO:0000313" key="3">
    <source>
        <dbReference type="Proteomes" id="UP000054107"/>
    </source>
</evidence>
<keyword evidence="3" id="KW-1185">Reference proteome</keyword>
<sequence>MAPRPRVQVKNREWVIPTTPTPSHKKTTSLSDWDIVMYKSYTPLLLFYTNDEQDPDFMNTDTLKSSLSAVLEDFYPLAGRLVDIGNGRNEIDNCDAGVLFQEAEYQGELEKFKENGYLPSQLDYHRMFPIHFYCSPEDPLFAVQVTRFMDGGVALGIMILHKIADIYSACFFLDAWAKKARGCEYTRALFRRDLIAPPYDATITDEAMAHYREEHRVVKEDVSQLLRMDPNQQKYARTSPNGPMPLKSIILEFHSDGLYQCKKDAHTPDMITNKNWLSTKDALFAMLARAIVRCRNVPSDDTEIKMIIAVNGRSKKGNNKELDYYFGNYMVSKSISCTKFKVAESSLVDTAIKFRQLIGGVKPSLFHGISMLYTLHEDMSVNYLSYQPNSSLQSTASDVSMLPFWRLDFGFGRPDRTRGYITFGGNGCMIVFGRGDGAKGPMYDVQLQMDADSIGRFIEDPDVQKYAKNILF</sequence>
<keyword evidence="1" id="KW-0808">Transferase</keyword>
<dbReference type="Pfam" id="PF02458">
    <property type="entry name" value="Transferase"/>
    <property type="match status" value="1"/>
</dbReference>
<organism evidence="2 3">
    <name type="scientific">Parasitella parasitica</name>
    <dbReference type="NCBI Taxonomy" id="35722"/>
    <lineage>
        <taxon>Eukaryota</taxon>
        <taxon>Fungi</taxon>
        <taxon>Fungi incertae sedis</taxon>
        <taxon>Mucoromycota</taxon>
        <taxon>Mucoromycotina</taxon>
        <taxon>Mucoromycetes</taxon>
        <taxon>Mucorales</taxon>
        <taxon>Mucorineae</taxon>
        <taxon>Mucoraceae</taxon>
        <taxon>Parasitella</taxon>
    </lineage>
</organism>
<dbReference type="GO" id="GO:0016747">
    <property type="term" value="F:acyltransferase activity, transferring groups other than amino-acyl groups"/>
    <property type="evidence" value="ECO:0007669"/>
    <property type="project" value="TreeGrafter"/>
</dbReference>
<dbReference type="Gene3D" id="3.30.559.10">
    <property type="entry name" value="Chloramphenicol acetyltransferase-like domain"/>
    <property type="match status" value="2"/>
</dbReference>
<gene>
    <name evidence="2" type="primary">PARPA_11538.1 scaffold 44469</name>
</gene>
<dbReference type="PANTHER" id="PTHR31642:SF310">
    <property type="entry name" value="FATTY ALCOHOL:CAFFEOYL-COA ACYLTRANSFERASE"/>
    <property type="match status" value="1"/>
</dbReference>
<evidence type="ECO:0000256" key="1">
    <source>
        <dbReference type="ARBA" id="ARBA00022679"/>
    </source>
</evidence>
<dbReference type="InterPro" id="IPR023213">
    <property type="entry name" value="CAT-like_dom_sf"/>
</dbReference>
<evidence type="ECO:0008006" key="4">
    <source>
        <dbReference type="Google" id="ProtNLM"/>
    </source>
</evidence>
<dbReference type="EMBL" id="LN733661">
    <property type="protein sequence ID" value="CEP17242.1"/>
    <property type="molecule type" value="Genomic_DNA"/>
</dbReference>
<proteinExistence type="predicted"/>
<dbReference type="OrthoDB" id="671439at2759"/>
<reference evidence="2 3" key="1">
    <citation type="submission" date="2014-09" db="EMBL/GenBank/DDBJ databases">
        <authorList>
            <person name="Ellenberger Sabrina"/>
        </authorList>
    </citation>
    <scope>NUCLEOTIDE SEQUENCE [LARGE SCALE GENOMIC DNA]</scope>
    <source>
        <strain evidence="2 3">CBS 412.66</strain>
    </source>
</reference>
<protein>
    <recommendedName>
        <fullName evidence="4">Transferase</fullName>
    </recommendedName>
</protein>
<accession>A0A0B7NIJ8</accession>
<name>A0A0B7NIJ8_9FUNG</name>
<dbReference type="Proteomes" id="UP000054107">
    <property type="component" value="Unassembled WGS sequence"/>
</dbReference>
<dbReference type="PANTHER" id="PTHR31642">
    <property type="entry name" value="TRICHOTHECENE 3-O-ACETYLTRANSFERASE"/>
    <property type="match status" value="1"/>
</dbReference>